<protein>
    <submittedName>
        <fullName evidence="2">Uncharacterized protein</fullName>
    </submittedName>
</protein>
<dbReference type="Proteomes" id="UP000319825">
    <property type="component" value="Unassembled WGS sequence"/>
</dbReference>
<proteinExistence type="predicted"/>
<dbReference type="EMBL" id="VLKE01000001">
    <property type="protein sequence ID" value="TWH69963.1"/>
    <property type="molecule type" value="Genomic_DNA"/>
</dbReference>
<evidence type="ECO:0000256" key="1">
    <source>
        <dbReference type="SAM" id="MobiDB-lite"/>
    </source>
</evidence>
<evidence type="ECO:0000313" key="3">
    <source>
        <dbReference type="Proteomes" id="UP000319825"/>
    </source>
</evidence>
<gene>
    <name evidence="2" type="ORF">JD77_04981</name>
</gene>
<sequence length="76" mass="8647">MWSGQRDSARGTNLFSPRKVLTHRNDEVTNAHPGRSPRLSPLPPERLKKHFERQGHRRFDLLGEGMEGAARCAATR</sequence>
<evidence type="ECO:0000313" key="2">
    <source>
        <dbReference type="EMBL" id="TWH69963.1"/>
    </source>
</evidence>
<dbReference type="AlphaFoldDB" id="A0A562IGT7"/>
<keyword evidence="3" id="KW-1185">Reference proteome</keyword>
<name>A0A562IGT7_MICOL</name>
<accession>A0A562IGT7</accession>
<comment type="caution">
    <text evidence="2">The sequence shown here is derived from an EMBL/GenBank/DDBJ whole genome shotgun (WGS) entry which is preliminary data.</text>
</comment>
<feature type="region of interest" description="Disordered" evidence="1">
    <location>
        <begin position="1"/>
        <end position="45"/>
    </location>
</feature>
<reference evidence="2 3" key="1">
    <citation type="submission" date="2019-07" db="EMBL/GenBank/DDBJ databases">
        <title>R&amp;d 2014.</title>
        <authorList>
            <person name="Klenk H.-P."/>
        </authorList>
    </citation>
    <scope>NUCLEOTIDE SEQUENCE [LARGE SCALE GENOMIC DNA]</scope>
    <source>
        <strain evidence="2 3">DSM 43868</strain>
    </source>
</reference>
<organism evidence="2 3">
    <name type="scientific">Micromonospora olivasterospora</name>
    <dbReference type="NCBI Taxonomy" id="1880"/>
    <lineage>
        <taxon>Bacteria</taxon>
        <taxon>Bacillati</taxon>
        <taxon>Actinomycetota</taxon>
        <taxon>Actinomycetes</taxon>
        <taxon>Micromonosporales</taxon>
        <taxon>Micromonosporaceae</taxon>
        <taxon>Micromonospora</taxon>
    </lineage>
</organism>